<evidence type="ECO:0000256" key="1">
    <source>
        <dbReference type="ARBA" id="ARBA00004370"/>
    </source>
</evidence>
<evidence type="ECO:0000256" key="2">
    <source>
        <dbReference type="ARBA" id="ARBA00022729"/>
    </source>
</evidence>
<proteinExistence type="inferred from homology"/>
<keyword evidence="2" id="KW-0732">Signal</keyword>
<reference evidence="6" key="1">
    <citation type="submission" date="2020-12" db="EMBL/GenBank/DDBJ databases">
        <title>Oil enriched cultivation method for isolating marine PHA-producing bacteria.</title>
        <authorList>
            <person name="Zheng W."/>
            <person name="Yu S."/>
            <person name="Huang Y."/>
        </authorList>
    </citation>
    <scope>NUCLEOTIDE SEQUENCE</scope>
    <source>
        <strain evidence="6">SY-2-3</strain>
    </source>
</reference>
<feature type="domain" description="Outer membrane protein beta-barrel" evidence="5">
    <location>
        <begin position="23"/>
        <end position="255"/>
    </location>
</feature>
<organism evidence="6 7">
    <name type="scientific">Thalassospira povalilytica</name>
    <dbReference type="NCBI Taxonomy" id="732237"/>
    <lineage>
        <taxon>Bacteria</taxon>
        <taxon>Pseudomonadati</taxon>
        <taxon>Pseudomonadota</taxon>
        <taxon>Alphaproteobacteria</taxon>
        <taxon>Rhodospirillales</taxon>
        <taxon>Thalassospiraceae</taxon>
        <taxon>Thalassospira</taxon>
    </lineage>
</organism>
<dbReference type="PANTHER" id="PTHR34001">
    <property type="entry name" value="BLL7405 PROTEIN"/>
    <property type="match status" value="1"/>
</dbReference>
<evidence type="ECO:0000313" key="7">
    <source>
        <dbReference type="Proteomes" id="UP000664405"/>
    </source>
</evidence>
<dbReference type="PANTHER" id="PTHR34001:SF3">
    <property type="entry name" value="BLL7405 PROTEIN"/>
    <property type="match status" value="1"/>
</dbReference>
<name>A0A8I1M5C0_9PROT</name>
<dbReference type="InterPro" id="IPR011250">
    <property type="entry name" value="OMP/PagP_B-barrel"/>
</dbReference>
<evidence type="ECO:0000259" key="5">
    <source>
        <dbReference type="Pfam" id="PF13505"/>
    </source>
</evidence>
<keyword evidence="3" id="KW-0472">Membrane</keyword>
<dbReference type="EMBL" id="JAEKJW010000001">
    <property type="protein sequence ID" value="MBN8195568.1"/>
    <property type="molecule type" value="Genomic_DNA"/>
</dbReference>
<accession>A0A8I1M5C0</accession>
<dbReference type="Proteomes" id="UP000664405">
    <property type="component" value="Unassembled WGS sequence"/>
</dbReference>
<dbReference type="SUPFAM" id="SSF56925">
    <property type="entry name" value="OMPA-like"/>
    <property type="match status" value="1"/>
</dbReference>
<dbReference type="Gene3D" id="2.40.160.20">
    <property type="match status" value="1"/>
</dbReference>
<evidence type="ECO:0000256" key="3">
    <source>
        <dbReference type="ARBA" id="ARBA00023136"/>
    </source>
</evidence>
<protein>
    <submittedName>
        <fullName evidence="6">Porin family protein</fullName>
    </submittedName>
</protein>
<evidence type="ECO:0000256" key="4">
    <source>
        <dbReference type="ARBA" id="ARBA00038306"/>
    </source>
</evidence>
<dbReference type="InterPro" id="IPR027385">
    <property type="entry name" value="Beta-barrel_OMP"/>
</dbReference>
<comment type="similarity">
    <text evidence="4">Belongs to the Omp25/RopB family.</text>
</comment>
<evidence type="ECO:0000313" key="6">
    <source>
        <dbReference type="EMBL" id="MBN8195568.1"/>
    </source>
</evidence>
<dbReference type="AlphaFoldDB" id="A0A8I1M5C0"/>
<dbReference type="InterPro" id="IPR051692">
    <property type="entry name" value="OMP-like"/>
</dbReference>
<comment type="subcellular location">
    <subcellularLocation>
        <location evidence="1">Membrane</location>
    </subcellularLocation>
</comment>
<sequence>MLPFLQLPKTHKPGRKAARIPVLATLGVFALTTTATAEEWLLTPYLRADLGYSSTIDDDADSTDSIRDTWDTDPHTGTRYQAGAGLKLNNYLRTDLTISYRDNMANMDSFTFNNNTGSTRQATGGRHNTSNVTTMLTGYIDPLAAYGINTGAFSPYIQAGIGWAHNSTKSTGIGGTTNTIDGAQHDDVAWQAGAGLNYALTDHWKIDFSYRYINMGEARASKHFTSGSVPNGRLTQELRYDLHAHEVMLGLQYQF</sequence>
<dbReference type="RefSeq" id="WP_206926660.1">
    <property type="nucleotide sequence ID" value="NZ_JAEKJW010000001.1"/>
</dbReference>
<dbReference type="GO" id="GO:0016020">
    <property type="term" value="C:membrane"/>
    <property type="evidence" value="ECO:0007669"/>
    <property type="project" value="UniProtKB-SubCell"/>
</dbReference>
<comment type="caution">
    <text evidence="6">The sequence shown here is derived from an EMBL/GenBank/DDBJ whole genome shotgun (WGS) entry which is preliminary data.</text>
</comment>
<gene>
    <name evidence="6" type="ORF">JF547_03475</name>
</gene>
<dbReference type="Pfam" id="PF13505">
    <property type="entry name" value="OMP_b-brl"/>
    <property type="match status" value="1"/>
</dbReference>